<evidence type="ECO:0000256" key="2">
    <source>
        <dbReference type="ARBA" id="ARBA00023015"/>
    </source>
</evidence>
<evidence type="ECO:0000256" key="4">
    <source>
        <dbReference type="ARBA" id="ARBA00023163"/>
    </source>
</evidence>
<dbReference type="PANTHER" id="PTHR11969">
    <property type="entry name" value="MAX DIMERIZATION, MAD"/>
    <property type="match status" value="1"/>
</dbReference>
<dbReference type="InterPro" id="IPR011598">
    <property type="entry name" value="bHLH_dom"/>
</dbReference>
<keyword evidence="2" id="KW-0805">Transcription regulation</keyword>
<dbReference type="GO" id="GO:0000981">
    <property type="term" value="F:DNA-binding transcription factor activity, RNA polymerase II-specific"/>
    <property type="evidence" value="ECO:0007669"/>
    <property type="project" value="TreeGrafter"/>
</dbReference>
<keyword evidence="3" id="KW-0238">DNA-binding</keyword>
<dbReference type="GO" id="GO:0000978">
    <property type="term" value="F:RNA polymerase II cis-regulatory region sequence-specific DNA binding"/>
    <property type="evidence" value="ECO:0007669"/>
    <property type="project" value="TreeGrafter"/>
</dbReference>
<feature type="compositionally biased region" description="Low complexity" evidence="6">
    <location>
        <begin position="189"/>
        <end position="229"/>
    </location>
</feature>
<evidence type="ECO:0000313" key="9">
    <source>
        <dbReference type="RefSeq" id="XP_032819168.1"/>
    </source>
</evidence>
<protein>
    <submittedName>
        <fullName evidence="9">Max-interacting protein 1-like isoform X1</fullName>
    </submittedName>
</protein>
<evidence type="ECO:0000256" key="3">
    <source>
        <dbReference type="ARBA" id="ARBA00023125"/>
    </source>
</evidence>
<evidence type="ECO:0000259" key="7">
    <source>
        <dbReference type="PROSITE" id="PS50888"/>
    </source>
</evidence>
<dbReference type="KEGG" id="pmrn:116947478"/>
<organism evidence="8 9">
    <name type="scientific">Petromyzon marinus</name>
    <name type="common">Sea lamprey</name>
    <dbReference type="NCBI Taxonomy" id="7757"/>
    <lineage>
        <taxon>Eukaryota</taxon>
        <taxon>Metazoa</taxon>
        <taxon>Chordata</taxon>
        <taxon>Craniata</taxon>
        <taxon>Vertebrata</taxon>
        <taxon>Cyclostomata</taxon>
        <taxon>Hyperoartia</taxon>
        <taxon>Petromyzontiformes</taxon>
        <taxon>Petromyzontidae</taxon>
        <taxon>Petromyzon</taxon>
    </lineage>
</organism>
<proteinExistence type="predicted"/>
<reference evidence="9" key="1">
    <citation type="submission" date="2025-08" db="UniProtKB">
        <authorList>
            <consortium name="RefSeq"/>
        </authorList>
    </citation>
    <scope>IDENTIFICATION</scope>
    <source>
        <tissue evidence="9">Sperm</tissue>
    </source>
</reference>
<dbReference type="InterPro" id="IPR036638">
    <property type="entry name" value="HLH_DNA-bd_sf"/>
</dbReference>
<dbReference type="RefSeq" id="XP_032819168.1">
    <property type="nucleotide sequence ID" value="XM_032963277.1"/>
</dbReference>
<dbReference type="Proteomes" id="UP001318040">
    <property type="component" value="Chromosome 30"/>
</dbReference>
<dbReference type="Pfam" id="PF00010">
    <property type="entry name" value="HLH"/>
    <property type="match status" value="1"/>
</dbReference>
<feature type="region of interest" description="Disordered" evidence="6">
    <location>
        <begin position="149"/>
        <end position="236"/>
    </location>
</feature>
<feature type="compositionally biased region" description="Acidic residues" evidence="6">
    <location>
        <begin position="178"/>
        <end position="188"/>
    </location>
</feature>
<evidence type="ECO:0000313" key="8">
    <source>
        <dbReference type="Proteomes" id="UP001318040"/>
    </source>
</evidence>
<dbReference type="CDD" id="cd11401">
    <property type="entry name" value="bHLHzip_Mad"/>
    <property type="match status" value="1"/>
</dbReference>
<dbReference type="GO" id="GO:0046983">
    <property type="term" value="F:protein dimerization activity"/>
    <property type="evidence" value="ECO:0007669"/>
    <property type="project" value="InterPro"/>
</dbReference>
<evidence type="ECO:0000256" key="5">
    <source>
        <dbReference type="ARBA" id="ARBA00023242"/>
    </source>
</evidence>
<keyword evidence="4" id="KW-0804">Transcription</keyword>
<accession>A0AAJ7TM93</accession>
<evidence type="ECO:0000256" key="6">
    <source>
        <dbReference type="SAM" id="MobiDB-lite"/>
    </source>
</evidence>
<keyword evidence="5" id="KW-0539">Nucleus</keyword>
<evidence type="ECO:0000256" key="1">
    <source>
        <dbReference type="ARBA" id="ARBA00004123"/>
    </source>
</evidence>
<comment type="subcellular location">
    <subcellularLocation>
        <location evidence="1">Nucleus</location>
    </subcellularLocation>
</comment>
<dbReference type="GeneID" id="116947478"/>
<dbReference type="GO" id="GO:0005634">
    <property type="term" value="C:nucleus"/>
    <property type="evidence" value="ECO:0007669"/>
    <property type="project" value="UniProtKB-SubCell"/>
</dbReference>
<gene>
    <name evidence="9" type="primary">LOC116947478</name>
</gene>
<sequence>MMEAVPINIQILIDAAEYLERREREAEHGYAALLPFSKEESSRKKMRTRKILGSRGRTELCSIEHPILVPAIRSTHNELEKNRRAHLRKCLERLKEMVPLEAECSRHTTLGLLNKAKNHIKRLEEQDRRAQHQKDQLEREHRYLRRRLEQLQGAPATVERMRTDSLGSALSSERSDSDREEVDVDVESLELSVGGETDSLSVGSVSDGESSGSSILASSASDGGYSSSSLKWPSFC</sequence>
<dbReference type="Gene3D" id="4.10.280.10">
    <property type="entry name" value="Helix-loop-helix DNA-binding domain"/>
    <property type="match status" value="1"/>
</dbReference>
<dbReference type="AlphaFoldDB" id="A0AAJ7TM93"/>
<keyword evidence="8" id="KW-1185">Reference proteome</keyword>
<name>A0AAJ7TM93_PETMA</name>
<dbReference type="SMART" id="SM00353">
    <property type="entry name" value="HLH"/>
    <property type="match status" value="1"/>
</dbReference>
<dbReference type="SUPFAM" id="SSF47459">
    <property type="entry name" value="HLH, helix-loop-helix DNA-binding domain"/>
    <property type="match status" value="1"/>
</dbReference>
<dbReference type="PANTHER" id="PTHR11969:SF54">
    <property type="entry name" value="MAD-LIKE PROTEIN 1"/>
    <property type="match status" value="1"/>
</dbReference>
<dbReference type="PROSITE" id="PS50888">
    <property type="entry name" value="BHLH"/>
    <property type="match status" value="1"/>
</dbReference>
<feature type="domain" description="BHLH" evidence="7">
    <location>
        <begin position="71"/>
        <end position="123"/>
    </location>
</feature>